<dbReference type="InterPro" id="IPR011059">
    <property type="entry name" value="Metal-dep_hydrolase_composite"/>
</dbReference>
<dbReference type="PANTHER" id="PTHR22642">
    <property type="entry name" value="IMIDAZOLONEPROPIONASE"/>
    <property type="match status" value="1"/>
</dbReference>
<name>A0A1G5RWX6_9FIRM</name>
<proteinExistence type="predicted"/>
<dbReference type="GO" id="GO:0016810">
    <property type="term" value="F:hydrolase activity, acting on carbon-nitrogen (but not peptide) bonds"/>
    <property type="evidence" value="ECO:0007669"/>
    <property type="project" value="InterPro"/>
</dbReference>
<dbReference type="InterPro" id="IPR032466">
    <property type="entry name" value="Metal_Hydrolase"/>
</dbReference>
<dbReference type="Gene3D" id="3.10.310.70">
    <property type="match status" value="1"/>
</dbReference>
<dbReference type="Proteomes" id="UP000199208">
    <property type="component" value="Unassembled WGS sequence"/>
</dbReference>
<dbReference type="EMBL" id="FMWL01000005">
    <property type="protein sequence ID" value="SCZ78614.1"/>
    <property type="molecule type" value="Genomic_DNA"/>
</dbReference>
<dbReference type="AlphaFoldDB" id="A0A1G5RWX6"/>
<dbReference type="SUPFAM" id="SSF51556">
    <property type="entry name" value="Metallo-dependent hydrolases"/>
    <property type="match status" value="1"/>
</dbReference>
<dbReference type="CDD" id="cd01300">
    <property type="entry name" value="YtcJ_like"/>
    <property type="match status" value="1"/>
</dbReference>
<dbReference type="OrthoDB" id="9767366at2"/>
<reference evidence="2 3" key="1">
    <citation type="submission" date="2016-10" db="EMBL/GenBank/DDBJ databases">
        <authorList>
            <person name="de Groot N.N."/>
        </authorList>
    </citation>
    <scope>NUCLEOTIDE SEQUENCE [LARGE SCALE GENOMIC DNA]</scope>
    <source>
        <strain evidence="2 3">DSM 2784</strain>
    </source>
</reference>
<protein>
    <recommendedName>
        <fullName evidence="1">Amidohydrolase 3 domain-containing protein</fullName>
    </recommendedName>
</protein>
<gene>
    <name evidence="2" type="ORF">SAMN03080599_01348</name>
</gene>
<dbReference type="PANTHER" id="PTHR22642:SF2">
    <property type="entry name" value="PROTEIN LONG AFTER FAR-RED 3"/>
    <property type="match status" value="1"/>
</dbReference>
<organism evidence="2 3">
    <name type="scientific">Acidaminobacter hydrogenoformans DSM 2784</name>
    <dbReference type="NCBI Taxonomy" id="1120920"/>
    <lineage>
        <taxon>Bacteria</taxon>
        <taxon>Bacillati</taxon>
        <taxon>Bacillota</taxon>
        <taxon>Clostridia</taxon>
        <taxon>Peptostreptococcales</taxon>
        <taxon>Acidaminobacteraceae</taxon>
        <taxon>Acidaminobacter</taxon>
    </lineage>
</organism>
<dbReference type="Gene3D" id="3.20.20.140">
    <property type="entry name" value="Metal-dependent hydrolases"/>
    <property type="match status" value="1"/>
</dbReference>
<keyword evidence="3" id="KW-1185">Reference proteome</keyword>
<sequence length="541" mass="58906">MQQAKKLFVNGRIFTANPEQPYASAMLIQNGKIEWIGDEASLDAALLSPETNIEKTDLQDRRVLPGLIDAHMHPVYLASAAKQIACTPPALYSIEEMIGQIREKREAQGPGVWIEGWGYDEGKLKEGRTPTRHDLDRATTDAPVSMMRTCAHIYTVNSLALKLAGIDRSTADPAGGAIGRDADGEPNGILYETARELLFKALPEKKLAETAASLADLSRTLLSQGITGVTEMFARTGPTDYYDLYTAASQAGFRQRAALYYIWDDLKTAPPFAPERRDHSQPIFVGGVKTLADGSVSGRTAWVNPPFLANDQSGGETSDGMATITPDELRAAGAYAKTHDLQLLTHAMGERAIDMIVDTFYKQENAPKLRIEHAAMPTPKALEQSAEMGVAYVNQPVFLFAEIESYLNNLGHKRTKNTYPVRSVLDAGIQLAFSSDAPATSWADPSNPFVGIQAAVTRTSYDGTDHGQQHRVDPATAVSLYTREASKVVGFPGVGQLATGYAADFILLDRDIMEVAPETIGKTQVLETYMSGERVYNATEE</sequence>
<accession>A0A1G5RWX6</accession>
<dbReference type="InterPro" id="IPR033932">
    <property type="entry name" value="YtcJ-like"/>
</dbReference>
<dbReference type="InterPro" id="IPR013108">
    <property type="entry name" value="Amidohydro_3"/>
</dbReference>
<dbReference type="SUPFAM" id="SSF51338">
    <property type="entry name" value="Composite domain of metallo-dependent hydrolases"/>
    <property type="match status" value="1"/>
</dbReference>
<dbReference type="Gene3D" id="2.30.40.10">
    <property type="entry name" value="Urease, subunit C, domain 1"/>
    <property type="match status" value="1"/>
</dbReference>
<evidence type="ECO:0000313" key="2">
    <source>
        <dbReference type="EMBL" id="SCZ78614.1"/>
    </source>
</evidence>
<dbReference type="Pfam" id="PF07969">
    <property type="entry name" value="Amidohydro_3"/>
    <property type="match status" value="1"/>
</dbReference>
<evidence type="ECO:0000259" key="1">
    <source>
        <dbReference type="Pfam" id="PF07969"/>
    </source>
</evidence>
<dbReference type="RefSeq" id="WP_092590133.1">
    <property type="nucleotide sequence ID" value="NZ_FMWL01000005.1"/>
</dbReference>
<feature type="domain" description="Amidohydrolase 3" evidence="1">
    <location>
        <begin position="57"/>
        <end position="536"/>
    </location>
</feature>
<evidence type="ECO:0000313" key="3">
    <source>
        <dbReference type="Proteomes" id="UP000199208"/>
    </source>
</evidence>